<reference evidence="1 2" key="1">
    <citation type="submission" date="2019-07" db="EMBL/GenBank/DDBJ databases">
        <authorList>
            <person name="Jastrzebski P J."/>
            <person name="Paukszto L."/>
            <person name="Jastrzebski P J."/>
        </authorList>
    </citation>
    <scope>NUCLEOTIDE SEQUENCE [LARGE SCALE GENOMIC DNA]</scope>
    <source>
        <strain evidence="1 2">WMS-il1</strain>
    </source>
</reference>
<sequence length="85" mass="9339">MGGRQDLPVNVAVTSLCLCDSNPYLSCFDELVDSPSFYGCPVSFKIHKHAGTLFIYLLLRFSLISSPSHHSLTLSNPHLGLFGVR</sequence>
<name>A0A564Z096_HYMDI</name>
<protein>
    <submittedName>
        <fullName evidence="1">Uncharacterized protein</fullName>
    </submittedName>
</protein>
<dbReference type="EMBL" id="CABIJS010000543">
    <property type="protein sequence ID" value="VUZ52905.1"/>
    <property type="molecule type" value="Genomic_DNA"/>
</dbReference>
<evidence type="ECO:0000313" key="1">
    <source>
        <dbReference type="EMBL" id="VUZ52905.1"/>
    </source>
</evidence>
<proteinExistence type="predicted"/>
<keyword evidence="2" id="KW-1185">Reference proteome</keyword>
<organism evidence="1 2">
    <name type="scientific">Hymenolepis diminuta</name>
    <name type="common">Rat tapeworm</name>
    <dbReference type="NCBI Taxonomy" id="6216"/>
    <lineage>
        <taxon>Eukaryota</taxon>
        <taxon>Metazoa</taxon>
        <taxon>Spiralia</taxon>
        <taxon>Lophotrochozoa</taxon>
        <taxon>Platyhelminthes</taxon>
        <taxon>Cestoda</taxon>
        <taxon>Eucestoda</taxon>
        <taxon>Cyclophyllidea</taxon>
        <taxon>Hymenolepididae</taxon>
        <taxon>Hymenolepis</taxon>
    </lineage>
</organism>
<dbReference type="AlphaFoldDB" id="A0A564Z096"/>
<accession>A0A564Z096</accession>
<dbReference type="Proteomes" id="UP000321570">
    <property type="component" value="Unassembled WGS sequence"/>
</dbReference>
<gene>
    <name evidence="1" type="ORF">WMSIL1_LOCUS11379</name>
</gene>
<evidence type="ECO:0000313" key="2">
    <source>
        <dbReference type="Proteomes" id="UP000321570"/>
    </source>
</evidence>